<sequence>MARKDDRPPGQAVATSTKKQETLTRELNPTPITLQAIVEGAFENETQYQISQVTTAGLTIDSFGYFRRDAKKLICLLPSAQPSAIPQQNPVFHRWSWFAHFPDCHILALSVMSRDVVLAPARNDTVPIQEVSVQTARH</sequence>
<evidence type="ECO:0000313" key="2">
    <source>
        <dbReference type="EMBL" id="UYV96695.1"/>
    </source>
</evidence>
<name>A0AAX3EF38_PAEUR</name>
<proteinExistence type="predicted"/>
<dbReference type="EMBL" id="CP101185">
    <property type="protein sequence ID" value="UYV96695.1"/>
    <property type="molecule type" value="Genomic_DNA"/>
</dbReference>
<protein>
    <submittedName>
        <fullName evidence="2">Uncharacterized protein</fullName>
    </submittedName>
</protein>
<keyword evidence="3" id="KW-1185">Reference proteome</keyword>
<dbReference type="RefSeq" id="WP_173024370.1">
    <property type="nucleotide sequence ID" value="NZ_CP043010.1"/>
</dbReference>
<gene>
    <name evidence="2" type="ORF">NL394_16810</name>
</gene>
<evidence type="ECO:0000256" key="1">
    <source>
        <dbReference type="SAM" id="MobiDB-lite"/>
    </source>
</evidence>
<dbReference type="Proteomes" id="UP001163293">
    <property type="component" value="Chromosome"/>
</dbReference>
<evidence type="ECO:0000313" key="3">
    <source>
        <dbReference type="Proteomes" id="UP001163293"/>
    </source>
</evidence>
<reference evidence="2" key="1">
    <citation type="submission" date="2022-07" db="EMBL/GenBank/DDBJ databases">
        <authorList>
            <person name="Wu T."/>
        </authorList>
    </citation>
    <scope>NUCLEOTIDE SEQUENCE</scope>
    <source>
        <strain evidence="2">SD-1</strain>
    </source>
</reference>
<organism evidence="2 3">
    <name type="scientific">Paenarthrobacter ureafaciens</name>
    <dbReference type="NCBI Taxonomy" id="37931"/>
    <lineage>
        <taxon>Bacteria</taxon>
        <taxon>Bacillati</taxon>
        <taxon>Actinomycetota</taxon>
        <taxon>Actinomycetes</taxon>
        <taxon>Micrococcales</taxon>
        <taxon>Micrococcaceae</taxon>
        <taxon>Paenarthrobacter</taxon>
    </lineage>
</organism>
<dbReference type="AlphaFoldDB" id="A0AAX3EF38"/>
<feature type="region of interest" description="Disordered" evidence="1">
    <location>
        <begin position="1"/>
        <end position="22"/>
    </location>
</feature>
<accession>A0AAX3EF38</accession>